<name>A0A382WZ09_9ZZZZ</name>
<dbReference type="Pfam" id="PF02129">
    <property type="entry name" value="Peptidase_S15"/>
    <property type="match status" value="1"/>
</dbReference>
<gene>
    <name evidence="2" type="ORF">METZ01_LOCUS416703</name>
</gene>
<organism evidence="2">
    <name type="scientific">marine metagenome</name>
    <dbReference type="NCBI Taxonomy" id="408172"/>
    <lineage>
        <taxon>unclassified sequences</taxon>
        <taxon>metagenomes</taxon>
        <taxon>ecological metagenomes</taxon>
    </lineage>
</organism>
<accession>A0A382WZ09</accession>
<feature type="domain" description="Xaa-Pro dipeptidyl-peptidase-like" evidence="1">
    <location>
        <begin position="22"/>
        <end position="197"/>
    </location>
</feature>
<dbReference type="SUPFAM" id="SSF53474">
    <property type="entry name" value="alpha/beta-Hydrolases"/>
    <property type="match status" value="1"/>
</dbReference>
<evidence type="ECO:0000313" key="2">
    <source>
        <dbReference type="EMBL" id="SVD63849.1"/>
    </source>
</evidence>
<dbReference type="Gene3D" id="3.40.50.1820">
    <property type="entry name" value="alpha/beta hydrolase"/>
    <property type="match status" value="1"/>
</dbReference>
<proteinExistence type="predicted"/>
<feature type="non-terminal residue" evidence="2">
    <location>
        <position position="214"/>
    </location>
</feature>
<dbReference type="NCBIfam" id="TIGR00976">
    <property type="entry name" value="CocE_NonD"/>
    <property type="match status" value="1"/>
</dbReference>
<evidence type="ECO:0000259" key="1">
    <source>
        <dbReference type="Pfam" id="PF02129"/>
    </source>
</evidence>
<protein>
    <recommendedName>
        <fullName evidence="1">Xaa-Pro dipeptidyl-peptidase-like domain-containing protein</fullName>
    </recommendedName>
</protein>
<dbReference type="InterPro" id="IPR005674">
    <property type="entry name" value="CocE/Ser_esterase"/>
</dbReference>
<sequence length="214" mass="24421">MKNETGGISMIIERDLPIKMDDGVTLRVDVYRPDTKKRVPVVMAGGPYGKGVKYQEHYKPLWESLLKMHPDLLSGSKHRWLTWETVDPEIWVPWGYACVRVDSRGAGRSPGYLDIFSPRETKDFANSIEWAGSQKWSSGKVGLNGVSYYAINQWQVAALQPKHLTAMIPWEGAADQYRDWARHGGILSNKFMEIWYPRQVEAVQHGNPKGPRDH</sequence>
<dbReference type="EMBL" id="UINC01163507">
    <property type="protein sequence ID" value="SVD63849.1"/>
    <property type="molecule type" value="Genomic_DNA"/>
</dbReference>
<dbReference type="GO" id="GO:0016787">
    <property type="term" value="F:hydrolase activity"/>
    <property type="evidence" value="ECO:0007669"/>
    <property type="project" value="InterPro"/>
</dbReference>
<dbReference type="AlphaFoldDB" id="A0A382WZ09"/>
<dbReference type="PANTHER" id="PTHR43056:SF10">
    <property type="entry name" value="COCE_NOND FAMILY, PUTATIVE (AFU_ORTHOLOGUE AFUA_7G00600)-RELATED"/>
    <property type="match status" value="1"/>
</dbReference>
<dbReference type="InterPro" id="IPR000383">
    <property type="entry name" value="Xaa-Pro-like_dom"/>
</dbReference>
<dbReference type="PANTHER" id="PTHR43056">
    <property type="entry name" value="PEPTIDASE S9 PROLYL OLIGOPEPTIDASE"/>
    <property type="match status" value="1"/>
</dbReference>
<dbReference type="InterPro" id="IPR050585">
    <property type="entry name" value="Xaa-Pro_dipeptidyl-ppase/CocE"/>
</dbReference>
<reference evidence="2" key="1">
    <citation type="submission" date="2018-05" db="EMBL/GenBank/DDBJ databases">
        <authorList>
            <person name="Lanie J.A."/>
            <person name="Ng W.-L."/>
            <person name="Kazmierczak K.M."/>
            <person name="Andrzejewski T.M."/>
            <person name="Davidsen T.M."/>
            <person name="Wayne K.J."/>
            <person name="Tettelin H."/>
            <person name="Glass J.I."/>
            <person name="Rusch D."/>
            <person name="Podicherti R."/>
            <person name="Tsui H.-C.T."/>
            <person name="Winkler M.E."/>
        </authorList>
    </citation>
    <scope>NUCLEOTIDE SEQUENCE</scope>
</reference>
<dbReference type="InterPro" id="IPR029058">
    <property type="entry name" value="AB_hydrolase_fold"/>
</dbReference>